<dbReference type="Proteomes" id="UP000308600">
    <property type="component" value="Unassembled WGS sequence"/>
</dbReference>
<reference evidence="1 2" key="1">
    <citation type="journal article" date="2019" name="Nat. Ecol. Evol.">
        <title>Megaphylogeny resolves global patterns of mushroom evolution.</title>
        <authorList>
            <person name="Varga T."/>
            <person name="Krizsan K."/>
            <person name="Foldi C."/>
            <person name="Dima B."/>
            <person name="Sanchez-Garcia M."/>
            <person name="Sanchez-Ramirez S."/>
            <person name="Szollosi G.J."/>
            <person name="Szarkandi J.G."/>
            <person name="Papp V."/>
            <person name="Albert L."/>
            <person name="Andreopoulos W."/>
            <person name="Angelini C."/>
            <person name="Antonin V."/>
            <person name="Barry K.W."/>
            <person name="Bougher N.L."/>
            <person name="Buchanan P."/>
            <person name="Buyck B."/>
            <person name="Bense V."/>
            <person name="Catcheside P."/>
            <person name="Chovatia M."/>
            <person name="Cooper J."/>
            <person name="Damon W."/>
            <person name="Desjardin D."/>
            <person name="Finy P."/>
            <person name="Geml J."/>
            <person name="Haridas S."/>
            <person name="Hughes K."/>
            <person name="Justo A."/>
            <person name="Karasinski D."/>
            <person name="Kautmanova I."/>
            <person name="Kiss B."/>
            <person name="Kocsube S."/>
            <person name="Kotiranta H."/>
            <person name="LaButti K.M."/>
            <person name="Lechner B.E."/>
            <person name="Liimatainen K."/>
            <person name="Lipzen A."/>
            <person name="Lukacs Z."/>
            <person name="Mihaltcheva S."/>
            <person name="Morgado L.N."/>
            <person name="Niskanen T."/>
            <person name="Noordeloos M.E."/>
            <person name="Ohm R.A."/>
            <person name="Ortiz-Santana B."/>
            <person name="Ovrebo C."/>
            <person name="Racz N."/>
            <person name="Riley R."/>
            <person name="Savchenko A."/>
            <person name="Shiryaev A."/>
            <person name="Soop K."/>
            <person name="Spirin V."/>
            <person name="Szebenyi C."/>
            <person name="Tomsovsky M."/>
            <person name="Tulloss R.E."/>
            <person name="Uehling J."/>
            <person name="Grigoriev I.V."/>
            <person name="Vagvolgyi C."/>
            <person name="Papp T."/>
            <person name="Martin F.M."/>
            <person name="Miettinen O."/>
            <person name="Hibbett D.S."/>
            <person name="Nagy L.G."/>
        </authorList>
    </citation>
    <scope>NUCLEOTIDE SEQUENCE [LARGE SCALE GENOMIC DNA]</scope>
    <source>
        <strain evidence="1 2">NL-1719</strain>
    </source>
</reference>
<accession>A0ACD3AT94</accession>
<gene>
    <name evidence="1" type="ORF">BDN72DRAFT_841625</name>
</gene>
<proteinExistence type="predicted"/>
<keyword evidence="2" id="KW-1185">Reference proteome</keyword>
<name>A0ACD3AT94_9AGAR</name>
<evidence type="ECO:0000313" key="2">
    <source>
        <dbReference type="Proteomes" id="UP000308600"/>
    </source>
</evidence>
<protein>
    <submittedName>
        <fullName evidence="1">Uncharacterized protein</fullName>
    </submittedName>
</protein>
<organism evidence="1 2">
    <name type="scientific">Pluteus cervinus</name>
    <dbReference type="NCBI Taxonomy" id="181527"/>
    <lineage>
        <taxon>Eukaryota</taxon>
        <taxon>Fungi</taxon>
        <taxon>Dikarya</taxon>
        <taxon>Basidiomycota</taxon>
        <taxon>Agaricomycotina</taxon>
        <taxon>Agaricomycetes</taxon>
        <taxon>Agaricomycetidae</taxon>
        <taxon>Agaricales</taxon>
        <taxon>Pluteineae</taxon>
        <taxon>Pluteaceae</taxon>
        <taxon>Pluteus</taxon>
    </lineage>
</organism>
<sequence length="71" mass="8008">MFKRWKKGRKKLVGDIGGRARLKYAGGGVWSYFGARRQTMINAQRHKMASLTSFKIIITQGTGPWPRLAGI</sequence>
<evidence type="ECO:0000313" key="1">
    <source>
        <dbReference type="EMBL" id="TFK68536.1"/>
    </source>
</evidence>
<feature type="non-terminal residue" evidence="1">
    <location>
        <position position="71"/>
    </location>
</feature>
<dbReference type="EMBL" id="ML208349">
    <property type="protein sequence ID" value="TFK68536.1"/>
    <property type="molecule type" value="Genomic_DNA"/>
</dbReference>